<sequence length="352" mass="40806">MGILYCISVHNFEDQEYDMMKYDLDGKNKQIVQINASCPFHYTDFIFPVTITDNMNNEEPLIYFLSENYTIVSDINVSTCNTILYKKNVGDNIKFISMTVDKTNIYTLAFNTLQHTYHIYILKKKYASLKSENADKYIDKIIIGENENILQDIFAFDKSLQPLYPLMRCLTPDEKVYNFENVNATGNGIVVNLPELVVKSGCKKYNLPTTIYTVFVSHCSNNNLNKSEEFNVLTTELYYEIQNLTPFTEYMLKFTLSNFYFDQLSINPFDSNVIPIKTNLGKLNAPENISVLTLTPTIAVVYWMPPNKVNCVVVTYEVHWKYPEYDEEYAWPADERFSFSTLGKQTKTHTAQ</sequence>
<keyword evidence="2" id="KW-1185">Reference proteome</keyword>
<gene>
    <name evidence="1" type="ORF">EAG_05016</name>
</gene>
<proteinExistence type="predicted"/>
<dbReference type="STRING" id="104421.E2B1E0"/>
<organism evidence="2">
    <name type="scientific">Camponotus floridanus</name>
    <name type="common">Florida carpenter ant</name>
    <dbReference type="NCBI Taxonomy" id="104421"/>
    <lineage>
        <taxon>Eukaryota</taxon>
        <taxon>Metazoa</taxon>
        <taxon>Ecdysozoa</taxon>
        <taxon>Arthropoda</taxon>
        <taxon>Hexapoda</taxon>
        <taxon>Insecta</taxon>
        <taxon>Pterygota</taxon>
        <taxon>Neoptera</taxon>
        <taxon>Endopterygota</taxon>
        <taxon>Hymenoptera</taxon>
        <taxon>Apocrita</taxon>
        <taxon>Aculeata</taxon>
        <taxon>Formicoidea</taxon>
        <taxon>Formicidae</taxon>
        <taxon>Formicinae</taxon>
        <taxon>Camponotus</taxon>
    </lineage>
</organism>
<dbReference type="InterPro" id="IPR036116">
    <property type="entry name" value="FN3_sf"/>
</dbReference>
<dbReference type="SUPFAM" id="SSF49265">
    <property type="entry name" value="Fibronectin type III"/>
    <property type="match status" value="1"/>
</dbReference>
<dbReference type="OrthoDB" id="65481at2759"/>
<dbReference type="GO" id="GO:0016301">
    <property type="term" value="F:kinase activity"/>
    <property type="evidence" value="ECO:0007669"/>
    <property type="project" value="UniProtKB-KW"/>
</dbReference>
<evidence type="ECO:0000313" key="2">
    <source>
        <dbReference type="Proteomes" id="UP000000311"/>
    </source>
</evidence>
<keyword evidence="1" id="KW-0418">Kinase</keyword>
<dbReference type="Proteomes" id="UP000000311">
    <property type="component" value="Unassembled WGS sequence"/>
</dbReference>
<name>E2B1E0_CAMFO</name>
<protein>
    <submittedName>
        <fullName evidence="1">Proto-oncogene tyrosine-protein kinase ROS</fullName>
    </submittedName>
</protein>
<dbReference type="EMBL" id="GL444870">
    <property type="protein sequence ID" value="EFN60499.1"/>
    <property type="molecule type" value="Genomic_DNA"/>
</dbReference>
<keyword evidence="1" id="KW-0808">Transferase</keyword>
<dbReference type="Gene3D" id="2.60.40.10">
    <property type="entry name" value="Immunoglobulins"/>
    <property type="match status" value="1"/>
</dbReference>
<dbReference type="AlphaFoldDB" id="E2B1E0"/>
<dbReference type="CDD" id="cd00063">
    <property type="entry name" value="FN3"/>
    <property type="match status" value="1"/>
</dbReference>
<evidence type="ECO:0000313" key="1">
    <source>
        <dbReference type="EMBL" id="EFN60499.1"/>
    </source>
</evidence>
<dbReference type="InterPro" id="IPR003961">
    <property type="entry name" value="FN3_dom"/>
</dbReference>
<reference evidence="1 2" key="1">
    <citation type="journal article" date="2010" name="Science">
        <title>Genomic comparison of the ants Camponotus floridanus and Harpegnathos saltator.</title>
        <authorList>
            <person name="Bonasio R."/>
            <person name="Zhang G."/>
            <person name="Ye C."/>
            <person name="Mutti N.S."/>
            <person name="Fang X."/>
            <person name="Qin N."/>
            <person name="Donahue G."/>
            <person name="Yang P."/>
            <person name="Li Q."/>
            <person name="Li C."/>
            <person name="Zhang P."/>
            <person name="Huang Z."/>
            <person name="Berger S.L."/>
            <person name="Reinberg D."/>
            <person name="Wang J."/>
            <person name="Liebig J."/>
        </authorList>
    </citation>
    <scope>NUCLEOTIDE SEQUENCE [LARGE SCALE GENOMIC DNA]</scope>
    <source>
        <strain evidence="2">C129</strain>
    </source>
</reference>
<accession>E2B1E0</accession>
<dbReference type="InterPro" id="IPR013783">
    <property type="entry name" value="Ig-like_fold"/>
</dbReference>
<dbReference type="InParanoid" id="E2B1E0"/>